<proteinExistence type="predicted"/>
<name>A0AAW2TY82_SESRA</name>
<sequence length="137" mass="15375">MCMSSHTLMTMVILGPSNQKFLVDVYLDSLIEELQNLWHMGVLVYDHAKNETFMMYAVLMCTVNDQPAYKMASGWSTDGVMGCTVCMDDTRSFHLQNGGRRVTLTGIDNSSSKTIHAIGTRKHSLRIESKGSLHIRD</sequence>
<dbReference type="AlphaFoldDB" id="A0AAW2TY82"/>
<dbReference type="EMBL" id="JACGWJ010000007">
    <property type="protein sequence ID" value="KAL0409463.1"/>
    <property type="molecule type" value="Genomic_DNA"/>
</dbReference>
<accession>A0AAW2TY82</accession>
<dbReference type="InterPro" id="IPR004242">
    <property type="entry name" value="Transposase_21"/>
</dbReference>
<protein>
    <submittedName>
        <fullName evidence="1">Uncharacterized protein</fullName>
    </submittedName>
</protein>
<reference evidence="1" key="2">
    <citation type="journal article" date="2024" name="Plant">
        <title>Genomic evolution and insights into agronomic trait innovations of Sesamum species.</title>
        <authorList>
            <person name="Miao H."/>
            <person name="Wang L."/>
            <person name="Qu L."/>
            <person name="Liu H."/>
            <person name="Sun Y."/>
            <person name="Le M."/>
            <person name="Wang Q."/>
            <person name="Wei S."/>
            <person name="Zheng Y."/>
            <person name="Lin W."/>
            <person name="Duan Y."/>
            <person name="Cao H."/>
            <person name="Xiong S."/>
            <person name="Wang X."/>
            <person name="Wei L."/>
            <person name="Li C."/>
            <person name="Ma Q."/>
            <person name="Ju M."/>
            <person name="Zhao R."/>
            <person name="Li G."/>
            <person name="Mu C."/>
            <person name="Tian Q."/>
            <person name="Mei H."/>
            <person name="Zhang T."/>
            <person name="Gao T."/>
            <person name="Zhang H."/>
        </authorList>
    </citation>
    <scope>NUCLEOTIDE SEQUENCE</scope>
    <source>
        <strain evidence="1">G02</strain>
    </source>
</reference>
<organism evidence="1">
    <name type="scientific">Sesamum radiatum</name>
    <name type="common">Black benniseed</name>
    <dbReference type="NCBI Taxonomy" id="300843"/>
    <lineage>
        <taxon>Eukaryota</taxon>
        <taxon>Viridiplantae</taxon>
        <taxon>Streptophyta</taxon>
        <taxon>Embryophyta</taxon>
        <taxon>Tracheophyta</taxon>
        <taxon>Spermatophyta</taxon>
        <taxon>Magnoliopsida</taxon>
        <taxon>eudicotyledons</taxon>
        <taxon>Gunneridae</taxon>
        <taxon>Pentapetalae</taxon>
        <taxon>asterids</taxon>
        <taxon>lamiids</taxon>
        <taxon>Lamiales</taxon>
        <taxon>Pedaliaceae</taxon>
        <taxon>Sesamum</taxon>
    </lineage>
</organism>
<reference evidence="1" key="1">
    <citation type="submission" date="2020-06" db="EMBL/GenBank/DDBJ databases">
        <authorList>
            <person name="Li T."/>
            <person name="Hu X."/>
            <person name="Zhang T."/>
            <person name="Song X."/>
            <person name="Zhang H."/>
            <person name="Dai N."/>
            <person name="Sheng W."/>
            <person name="Hou X."/>
            <person name="Wei L."/>
        </authorList>
    </citation>
    <scope>NUCLEOTIDE SEQUENCE</scope>
    <source>
        <strain evidence="1">G02</strain>
        <tissue evidence="1">Leaf</tissue>
    </source>
</reference>
<gene>
    <name evidence="1" type="ORF">Sradi_1880700</name>
</gene>
<comment type="caution">
    <text evidence="1">The sequence shown here is derived from an EMBL/GenBank/DDBJ whole genome shotgun (WGS) entry which is preliminary data.</text>
</comment>
<dbReference type="PANTHER" id="PTHR10775:SF185">
    <property type="entry name" value="OS08G0208400 PROTEIN"/>
    <property type="match status" value="1"/>
</dbReference>
<evidence type="ECO:0000313" key="1">
    <source>
        <dbReference type="EMBL" id="KAL0409463.1"/>
    </source>
</evidence>
<dbReference type="PANTHER" id="PTHR10775">
    <property type="entry name" value="OS08G0208400 PROTEIN"/>
    <property type="match status" value="1"/>
</dbReference>
<dbReference type="Pfam" id="PF02992">
    <property type="entry name" value="Transposase_21"/>
    <property type="match status" value="1"/>
</dbReference>